<keyword evidence="3" id="KW-0812">Transmembrane</keyword>
<evidence type="ECO:0000256" key="2">
    <source>
        <dbReference type="ARBA" id="ARBA00022452"/>
    </source>
</evidence>
<accession>A0ABY5Y3T7</accession>
<dbReference type="PANTHER" id="PTHR30026">
    <property type="entry name" value="OUTER MEMBRANE PROTEIN TOLC"/>
    <property type="match status" value="1"/>
</dbReference>
<dbReference type="PROSITE" id="PS51257">
    <property type="entry name" value="PROKAR_LIPOPROTEIN"/>
    <property type="match status" value="1"/>
</dbReference>
<proteinExistence type="predicted"/>
<dbReference type="EMBL" id="CP065938">
    <property type="protein sequence ID" value="UWX06057.1"/>
    <property type="molecule type" value="Genomic_DNA"/>
</dbReference>
<dbReference type="SUPFAM" id="SSF56954">
    <property type="entry name" value="Outer membrane efflux proteins (OEP)"/>
    <property type="match status" value="1"/>
</dbReference>
<dbReference type="RefSeq" id="WP_334315656.1">
    <property type="nucleotide sequence ID" value="NZ_CP065938.1"/>
</dbReference>
<evidence type="ECO:0000256" key="1">
    <source>
        <dbReference type="ARBA" id="ARBA00004442"/>
    </source>
</evidence>
<keyword evidence="7" id="KW-1185">Reference proteome</keyword>
<reference evidence="6" key="1">
    <citation type="submission" date="2020-12" db="EMBL/GenBank/DDBJ databases">
        <title>Taurinivorans muris gen. nov., sp. nov., fundamental and realized metabolic niche of a ubiquitous sulfidogenic bacterium in the murine intestine.</title>
        <authorList>
            <person name="Ye H."/>
            <person name="Hanson B.T."/>
            <person name="Loy A."/>
        </authorList>
    </citation>
    <scope>NUCLEOTIDE SEQUENCE</scope>
    <source>
        <strain evidence="6">LT0009</strain>
    </source>
</reference>
<dbReference type="Gene3D" id="1.20.1600.10">
    <property type="entry name" value="Outer membrane efflux proteins (OEP)"/>
    <property type="match status" value="1"/>
</dbReference>
<evidence type="ECO:0000313" key="7">
    <source>
        <dbReference type="Proteomes" id="UP001058120"/>
    </source>
</evidence>
<evidence type="ECO:0000313" key="6">
    <source>
        <dbReference type="EMBL" id="UWX06057.1"/>
    </source>
</evidence>
<sequence>MKKVFIIIVCLLSACSGKNVFFSEENAVLPDSGAVRRDLTEIYHGTLSLEQLIEIAKERNLDLQIAVLKQELARIDKQIAIGNLLPQVNILAGFEKNYDNLHLGVPTKLFGLPYNMAVPLLDSDFYAYSLNAQIPVFVPSLWFLVSARKKGEDIQELLTSLSGKLVTLNVMSEYFYFLALQSEEKSLYHEKQSSHELLRQAEISFRTESILAWELEEARAYDMSKELALRQNKRAQEIAYLDILKSLNFPFDVKIDFIPLEEKIVILPSVEECVLQALEHNEKWKVSNVSKQIREDVKRSALSEFLPKIILGGNVFGFDNNLLLEDSGSFLSVIGLFSVFNGFKTVNEYRKALRQEKISEIELIKEYWTLIAEIHSAYNSVQNAKELFLLSKTNMEAMQGKFNQKKAEQKYGVIDLKEYYSALKEYHEAISFHEKAYFQYRLAAGTLAVAMGQNPYQETEL</sequence>
<keyword evidence="4" id="KW-0472">Membrane</keyword>
<dbReference type="PANTHER" id="PTHR30026:SF20">
    <property type="entry name" value="OUTER MEMBRANE PROTEIN TOLC"/>
    <property type="match status" value="1"/>
</dbReference>
<protein>
    <submittedName>
        <fullName evidence="6">TolC family protein</fullName>
    </submittedName>
</protein>
<evidence type="ECO:0000256" key="4">
    <source>
        <dbReference type="ARBA" id="ARBA00023136"/>
    </source>
</evidence>
<dbReference type="Proteomes" id="UP001058120">
    <property type="component" value="Chromosome"/>
</dbReference>
<name>A0ABY5Y3T7_9BACT</name>
<evidence type="ECO:0000256" key="5">
    <source>
        <dbReference type="ARBA" id="ARBA00023237"/>
    </source>
</evidence>
<dbReference type="InterPro" id="IPR051906">
    <property type="entry name" value="TolC-like"/>
</dbReference>
<keyword evidence="2" id="KW-1134">Transmembrane beta strand</keyword>
<evidence type="ECO:0000256" key="3">
    <source>
        <dbReference type="ARBA" id="ARBA00022692"/>
    </source>
</evidence>
<organism evidence="6 7">
    <name type="scientific">Taurinivorans muris</name>
    <dbReference type="NCBI Taxonomy" id="2787751"/>
    <lineage>
        <taxon>Bacteria</taxon>
        <taxon>Pseudomonadati</taxon>
        <taxon>Thermodesulfobacteriota</taxon>
        <taxon>Desulfovibrionia</taxon>
        <taxon>Desulfovibrionales</taxon>
        <taxon>Desulfovibrionaceae</taxon>
        <taxon>Taurinivorans</taxon>
    </lineage>
</organism>
<gene>
    <name evidence="6" type="ORF">JBF11_01710</name>
</gene>
<keyword evidence="5" id="KW-0998">Cell outer membrane</keyword>
<comment type="subcellular location">
    <subcellularLocation>
        <location evidence="1">Cell outer membrane</location>
    </subcellularLocation>
</comment>